<gene>
    <name evidence="3" type="ORF">Bca52824_086408</name>
</gene>
<organism evidence="3 4">
    <name type="scientific">Brassica carinata</name>
    <name type="common">Ethiopian mustard</name>
    <name type="synonym">Abyssinian cabbage</name>
    <dbReference type="NCBI Taxonomy" id="52824"/>
    <lineage>
        <taxon>Eukaryota</taxon>
        <taxon>Viridiplantae</taxon>
        <taxon>Streptophyta</taxon>
        <taxon>Embryophyta</taxon>
        <taxon>Tracheophyta</taxon>
        <taxon>Spermatophyta</taxon>
        <taxon>Magnoliopsida</taxon>
        <taxon>eudicotyledons</taxon>
        <taxon>Gunneridae</taxon>
        <taxon>Pentapetalae</taxon>
        <taxon>rosids</taxon>
        <taxon>malvids</taxon>
        <taxon>Brassicales</taxon>
        <taxon>Brassicaceae</taxon>
        <taxon>Brassiceae</taxon>
        <taxon>Brassica</taxon>
    </lineage>
</organism>
<evidence type="ECO:0000313" key="3">
    <source>
        <dbReference type="EMBL" id="KAG2246780.1"/>
    </source>
</evidence>
<dbReference type="InterPro" id="IPR048981">
    <property type="entry name" value="AP5B1_C"/>
</dbReference>
<sequence length="1021" mass="113832">MTTPARPLSVHDWDVLIEDFQDSGAPRDWFTSVFSIDSLPDLALSSLLKRSSLCHRSSQSSRGDDTFDRLVDALRAIVQSPTDGSNGLKEQALISFTSVLVAVGSFSVRHVEAVVDLLLALVNRPNHGFDRQARAVACECLRQLERAFPGLLSDVAGHLWSLCQAERTHAVQAYLLLFTTVVYNVVNQKLKVSLLSTSVPLVPFNAPPHLGQSQGLGPDQKELRRTLAFMLESPYLFTSCAMMEFMGMVVPLASALELQASMLKVQFLGMIYSFDPMLCHVVLLMYTQYHETSHASLKETQIYLAFRLLALHWLMGLFNKVMLSGEVGKRKSVLEMGRKFHPAVFDPLALKALKLDLLVQCYLGLSGGGDNGKSAGELLQECLVSVSDFKWLPPWSSETGVAFRTLHKFLISASTHSDSDPSTTRSLMESSLFQNLQGLLVDMTSQFQILVPVVVSFIDRLINCRKHQWLGERFLQTIDEKLLPKLEKSCLLTAYFPLLHRIAENDTIPPSRLIVLLTKFVLTLVDKRGFDVGLRLWDQGTEVLGICRTLLSHHKSSRLFLGLSRLLSLMCLYFPDLDVRDNARKEVKEHIEACRYRLSINSFICVFTVQSPRFRHDPNKSWNLSSYIHLERVNSLLVKQSWSLSLPSLGVGNEGYSIIESKVQVDEVEPESSQELLRPLPDSRRIESGKPTLRVMDAKIAEILERLRRYFSVVPDLRHMPGIKVRINCTLRLDAEPYSSIWGSQTQSPELDKVDSSPPALFATVVKFSSSAPYGSIPSCRIPFLLGETQWDKNVQGSLDIVLLGDAPKEEEKDGLGGGASVTVELEPREPTPGLVEVSMEANAESALAPLDEREDTIPNYYSDLFSALWEVCGSSSSTAHETFALKGGKTAAAISGTRSVKLLEVPAETVIQTSELHLAPFVVAIIGEQLVNIVREGGIIENVVWQDEEEGGGYGDDQEVPMSRSRGKLGKIKMLMFLPPRYHLLFEMEVGEGSTLVHIRTDYWPCLAYVDDYLEALFLL</sequence>
<accession>A0A8X7TLU6</accession>
<protein>
    <recommendedName>
        <fullName evidence="5">AP-5 complex subunit beta-1</fullName>
    </recommendedName>
</protein>
<dbReference type="InterPro" id="IPR011989">
    <property type="entry name" value="ARM-like"/>
</dbReference>
<dbReference type="GO" id="GO:0016197">
    <property type="term" value="P:endosomal transport"/>
    <property type="evidence" value="ECO:0007669"/>
    <property type="project" value="InterPro"/>
</dbReference>
<dbReference type="PANTHER" id="PTHR34033:SF1">
    <property type="entry name" value="AP-5 COMPLEX SUBUNIT BETA-1"/>
    <property type="match status" value="1"/>
</dbReference>
<dbReference type="AlphaFoldDB" id="A0A8X7TLU6"/>
<dbReference type="GO" id="GO:0030119">
    <property type="term" value="C:AP-type membrane coat adaptor complex"/>
    <property type="evidence" value="ECO:0007669"/>
    <property type="project" value="TreeGrafter"/>
</dbReference>
<evidence type="ECO:0000259" key="2">
    <source>
        <dbReference type="Pfam" id="PF21590"/>
    </source>
</evidence>
<dbReference type="Proteomes" id="UP000886595">
    <property type="component" value="Unassembled WGS sequence"/>
</dbReference>
<dbReference type="OrthoDB" id="646197at2759"/>
<feature type="domain" description="AP5B1 C-terminal" evidence="2">
    <location>
        <begin position="971"/>
        <end position="1017"/>
    </location>
</feature>
<dbReference type="Gene3D" id="1.25.10.10">
    <property type="entry name" value="Leucine-rich Repeat Variant"/>
    <property type="match status" value="1"/>
</dbReference>
<dbReference type="InterPro" id="IPR016024">
    <property type="entry name" value="ARM-type_fold"/>
</dbReference>
<dbReference type="Pfam" id="PF21588">
    <property type="entry name" value="AP5B1_middle"/>
    <property type="match status" value="1"/>
</dbReference>
<keyword evidence="4" id="KW-1185">Reference proteome</keyword>
<comment type="caution">
    <text evidence="3">The sequence shown here is derived from an EMBL/GenBank/DDBJ whole genome shotgun (WGS) entry which is preliminary data.</text>
</comment>
<dbReference type="SUPFAM" id="SSF48371">
    <property type="entry name" value="ARM repeat"/>
    <property type="match status" value="1"/>
</dbReference>
<evidence type="ECO:0000259" key="1">
    <source>
        <dbReference type="Pfam" id="PF21588"/>
    </source>
</evidence>
<evidence type="ECO:0000313" key="4">
    <source>
        <dbReference type="Proteomes" id="UP000886595"/>
    </source>
</evidence>
<name>A0A8X7TLU6_BRACI</name>
<evidence type="ECO:0008006" key="5">
    <source>
        <dbReference type="Google" id="ProtNLM"/>
    </source>
</evidence>
<dbReference type="Pfam" id="PF21590">
    <property type="entry name" value="AP5B1_C"/>
    <property type="match status" value="1"/>
</dbReference>
<proteinExistence type="predicted"/>
<dbReference type="PANTHER" id="PTHR34033">
    <property type="entry name" value="AP-5 COMPLEX SUBUNIT BETA-1"/>
    <property type="match status" value="1"/>
</dbReference>
<reference evidence="3 4" key="1">
    <citation type="submission" date="2020-02" db="EMBL/GenBank/DDBJ databases">
        <authorList>
            <person name="Ma Q."/>
            <person name="Huang Y."/>
            <person name="Song X."/>
            <person name="Pei D."/>
        </authorList>
    </citation>
    <scope>NUCLEOTIDE SEQUENCE [LARGE SCALE GENOMIC DNA]</scope>
    <source>
        <strain evidence="3">Sxm20200214</strain>
        <tissue evidence="3">Leaf</tissue>
    </source>
</reference>
<dbReference type="InterPro" id="IPR048979">
    <property type="entry name" value="AP5B1_middle"/>
</dbReference>
<dbReference type="EMBL" id="JAAMPC010000017">
    <property type="protein sequence ID" value="KAG2246780.1"/>
    <property type="molecule type" value="Genomic_DNA"/>
</dbReference>
<feature type="domain" description="AP5B1 middle" evidence="1">
    <location>
        <begin position="219"/>
        <end position="584"/>
    </location>
</feature>
<dbReference type="InterPro" id="IPR038741">
    <property type="entry name" value="AP5B1"/>
</dbReference>